<evidence type="ECO:0000259" key="10">
    <source>
        <dbReference type="PROSITE" id="PS51371"/>
    </source>
</evidence>
<keyword evidence="6" id="KW-0170">Cobalt</keyword>
<name>A0A2S5TGY8_9GAMM</name>
<evidence type="ECO:0000256" key="2">
    <source>
        <dbReference type="ARBA" id="ARBA00022448"/>
    </source>
</evidence>
<dbReference type="InterPro" id="IPR054115">
    <property type="entry name" value="CorC_N"/>
</dbReference>
<proteinExistence type="inferred from homology"/>
<dbReference type="InterPro" id="IPR044751">
    <property type="entry name" value="Ion_transp-like_CBS"/>
</dbReference>
<dbReference type="InterPro" id="IPR036318">
    <property type="entry name" value="FAD-bd_PCMH-like_sf"/>
</dbReference>
<dbReference type="GO" id="GO:0005886">
    <property type="term" value="C:plasma membrane"/>
    <property type="evidence" value="ECO:0007669"/>
    <property type="project" value="TreeGrafter"/>
</dbReference>
<reference evidence="11 12" key="1">
    <citation type="submission" date="2018-02" db="EMBL/GenBank/DDBJ databases">
        <title>Genome sequencing of Solimonas sp. HR-BB.</title>
        <authorList>
            <person name="Lee Y."/>
            <person name="Jeon C.O."/>
        </authorList>
    </citation>
    <scope>NUCLEOTIDE SEQUENCE [LARGE SCALE GENOMIC DNA]</scope>
    <source>
        <strain evidence="11 12">HR-BB</strain>
    </source>
</reference>
<evidence type="ECO:0000256" key="4">
    <source>
        <dbReference type="ARBA" id="ARBA00022842"/>
    </source>
</evidence>
<comment type="caution">
    <text evidence="11">The sequence shown here is derived from an EMBL/GenBank/DDBJ whole genome shotgun (WGS) entry which is preliminary data.</text>
</comment>
<sequence>MNDNDEHSPRPDGTALQRWWRRVTHNFGGGPQTREELLEVLQEARESELLDADAQEMFEGILDSADTQVRDVMLPRAQMVTVESDWRLDRILAVVVESGHSRFPVTGDSRDEVLGILLAKDLLKFSSGVEGFDPATFDLQRLIRPAVFVPESKRLNVLLKDFRKSRNHMAIVADEYGGVAGLVTIEDVLEQIVGDIDDEYDEAEGALILKQDERRFLVNALTTIENFNAYFGTEFPTDEFDTIGGLVLHRFGHMPKRGESVRIERFNFNVQRADSRRVHMFQVTLSPA</sequence>
<keyword evidence="4" id="KW-0460">Magnesium</keyword>
<dbReference type="Pfam" id="PF03471">
    <property type="entry name" value="CorC_HlyC"/>
    <property type="match status" value="1"/>
</dbReference>
<gene>
    <name evidence="11" type="ORF">C3942_08695</name>
</gene>
<evidence type="ECO:0000256" key="6">
    <source>
        <dbReference type="ARBA" id="ARBA00023285"/>
    </source>
</evidence>
<dbReference type="Proteomes" id="UP000238220">
    <property type="component" value="Unassembled WGS sequence"/>
</dbReference>
<feature type="domain" description="CBS" evidence="10">
    <location>
        <begin position="73"/>
        <end position="134"/>
    </location>
</feature>
<dbReference type="Pfam" id="PF21917">
    <property type="entry name" value="NMB0537_N"/>
    <property type="match status" value="1"/>
</dbReference>
<evidence type="ECO:0000313" key="12">
    <source>
        <dbReference type="Proteomes" id="UP000238220"/>
    </source>
</evidence>
<dbReference type="RefSeq" id="WP_104229996.1">
    <property type="nucleotide sequence ID" value="NZ_PSNW01000004.1"/>
</dbReference>
<evidence type="ECO:0000256" key="3">
    <source>
        <dbReference type="ARBA" id="ARBA00022737"/>
    </source>
</evidence>
<dbReference type="PANTHER" id="PTHR22777">
    <property type="entry name" value="HEMOLYSIN-RELATED"/>
    <property type="match status" value="1"/>
</dbReference>
<dbReference type="GO" id="GO:0050660">
    <property type="term" value="F:flavin adenine dinucleotide binding"/>
    <property type="evidence" value="ECO:0007669"/>
    <property type="project" value="InterPro"/>
</dbReference>
<dbReference type="Gene3D" id="3.10.580.10">
    <property type="entry name" value="CBS-domain"/>
    <property type="match status" value="1"/>
</dbReference>
<keyword evidence="5 9" id="KW-0129">CBS domain</keyword>
<keyword evidence="3" id="KW-0677">Repeat</keyword>
<evidence type="ECO:0000256" key="7">
    <source>
        <dbReference type="ARBA" id="ARBA00037273"/>
    </source>
</evidence>
<feature type="domain" description="CBS" evidence="10">
    <location>
        <begin position="142"/>
        <end position="199"/>
    </location>
</feature>
<dbReference type="PROSITE" id="PS51371">
    <property type="entry name" value="CBS"/>
    <property type="match status" value="2"/>
</dbReference>
<comment type="similarity">
    <text evidence="1">Belongs to the UPF0053 family.</text>
</comment>
<keyword evidence="12" id="KW-1185">Reference proteome</keyword>
<dbReference type="SMART" id="SM01091">
    <property type="entry name" value="CorC_HlyC"/>
    <property type="match status" value="1"/>
</dbReference>
<evidence type="ECO:0000313" key="11">
    <source>
        <dbReference type="EMBL" id="PPE74108.1"/>
    </source>
</evidence>
<protein>
    <recommendedName>
        <fullName evidence="8">Magnesium and cobalt efflux protein CorC</fullName>
    </recommendedName>
</protein>
<evidence type="ECO:0000256" key="9">
    <source>
        <dbReference type="PROSITE-ProRule" id="PRU00703"/>
    </source>
</evidence>
<dbReference type="EMBL" id="PSNW01000004">
    <property type="protein sequence ID" value="PPE74108.1"/>
    <property type="molecule type" value="Genomic_DNA"/>
</dbReference>
<organism evidence="11 12">
    <name type="scientific">Solimonas fluminis</name>
    <dbReference type="NCBI Taxonomy" id="2086571"/>
    <lineage>
        <taxon>Bacteria</taxon>
        <taxon>Pseudomonadati</taxon>
        <taxon>Pseudomonadota</taxon>
        <taxon>Gammaproteobacteria</taxon>
        <taxon>Nevskiales</taxon>
        <taxon>Nevskiaceae</taxon>
        <taxon>Solimonas</taxon>
    </lineage>
</organism>
<comment type="function">
    <text evidence="7">Plays a role in the transport of magnesium and cobalt ions.</text>
</comment>
<dbReference type="Pfam" id="PF00571">
    <property type="entry name" value="CBS"/>
    <property type="match status" value="2"/>
</dbReference>
<dbReference type="InterPro" id="IPR005170">
    <property type="entry name" value="Transptr-assoc_dom"/>
</dbReference>
<evidence type="ECO:0000256" key="5">
    <source>
        <dbReference type="ARBA" id="ARBA00023122"/>
    </source>
</evidence>
<dbReference type="InterPro" id="IPR000644">
    <property type="entry name" value="CBS_dom"/>
</dbReference>
<dbReference type="SUPFAM" id="SSF54631">
    <property type="entry name" value="CBS-domain pair"/>
    <property type="match status" value="1"/>
</dbReference>
<dbReference type="CDD" id="cd04590">
    <property type="entry name" value="CBS_pair_CorC_HlyC_assoc"/>
    <property type="match status" value="1"/>
</dbReference>
<dbReference type="FunFam" id="3.10.580.10:FF:000002">
    <property type="entry name" value="Magnesium/cobalt efflux protein CorC"/>
    <property type="match status" value="1"/>
</dbReference>
<evidence type="ECO:0000256" key="8">
    <source>
        <dbReference type="ARBA" id="ARBA00040729"/>
    </source>
</evidence>
<dbReference type="PANTHER" id="PTHR22777:SF27">
    <property type="entry name" value="MAGNESIUM AND COBALT EFFLUX PROTEIN CORC"/>
    <property type="match status" value="1"/>
</dbReference>
<dbReference type="AlphaFoldDB" id="A0A2S5TGY8"/>
<dbReference type="OrthoDB" id="9797674at2"/>
<dbReference type="SUPFAM" id="SSF56176">
    <property type="entry name" value="FAD-binding/transporter-associated domain-like"/>
    <property type="match status" value="1"/>
</dbReference>
<dbReference type="Gene3D" id="3.30.465.10">
    <property type="match status" value="1"/>
</dbReference>
<evidence type="ECO:0000256" key="1">
    <source>
        <dbReference type="ARBA" id="ARBA00006337"/>
    </source>
</evidence>
<dbReference type="InterPro" id="IPR016169">
    <property type="entry name" value="FAD-bd_PCMH_sub2"/>
</dbReference>
<dbReference type="InterPro" id="IPR046342">
    <property type="entry name" value="CBS_dom_sf"/>
</dbReference>
<accession>A0A2S5TGY8</accession>
<dbReference type="SMART" id="SM00116">
    <property type="entry name" value="CBS"/>
    <property type="match status" value="2"/>
</dbReference>
<keyword evidence="2" id="KW-0813">Transport</keyword>